<keyword evidence="8 10" id="KW-0408">Iron</keyword>
<comment type="catalytic activity">
    <reaction evidence="10 11">
        <text>2 H2O2 = O2 + 2 H2O</text>
        <dbReference type="Rhea" id="RHEA:20309"/>
        <dbReference type="ChEBI" id="CHEBI:15377"/>
        <dbReference type="ChEBI" id="CHEBI:15379"/>
        <dbReference type="ChEBI" id="CHEBI:16240"/>
        <dbReference type="EC" id="1.11.1.6"/>
    </reaction>
</comment>
<gene>
    <name evidence="13" type="ORF">JYU29_11275</name>
</gene>
<keyword evidence="7 10" id="KW-0560">Oxidoreductase</keyword>
<evidence type="ECO:0000256" key="9">
    <source>
        <dbReference type="ARBA" id="ARBA00023324"/>
    </source>
</evidence>
<dbReference type="Proteomes" id="UP001297272">
    <property type="component" value="Unassembled WGS sequence"/>
</dbReference>
<dbReference type="Gene3D" id="2.40.180.10">
    <property type="entry name" value="Catalase core domain"/>
    <property type="match status" value="1"/>
</dbReference>
<keyword evidence="14" id="KW-1185">Reference proteome</keyword>
<evidence type="ECO:0000256" key="10">
    <source>
        <dbReference type="PIRNR" id="PIRNR038927"/>
    </source>
</evidence>
<dbReference type="SUPFAM" id="SSF52317">
    <property type="entry name" value="Class I glutamine amidotransferase-like"/>
    <property type="match status" value="1"/>
</dbReference>
<dbReference type="InterPro" id="IPR024712">
    <property type="entry name" value="Catalase_clade2"/>
</dbReference>
<dbReference type="PANTHER" id="PTHR42821">
    <property type="entry name" value="CATALASE"/>
    <property type="match status" value="1"/>
</dbReference>
<dbReference type="InterPro" id="IPR043156">
    <property type="entry name" value="Catalase_clade2_helical"/>
</dbReference>
<comment type="cofactor">
    <cofactor evidence="1 10">
        <name>heme</name>
        <dbReference type="ChEBI" id="CHEBI:30413"/>
    </cofactor>
</comment>
<keyword evidence="9 10" id="KW-0376">Hydrogen peroxide</keyword>
<dbReference type="InterPro" id="IPR029062">
    <property type="entry name" value="Class_I_gatase-like"/>
</dbReference>
<sequence>MAQSSSRASNKTTTVHDLKLERGQGGELHQTAEGDVPVMTTANGVPVSDDQNTLKAGARGPALMEDFHFREKMFHFDHERIPERVVHARGYGAHGYFETYDSLAKYTRADLFQRPGEKTPAFVRFSTVAGSKGSADLARDVRGFAVKIYTQQGNWDLVGNNIPVFFIQDAIKFPDLIHAAKPEPDRDFPQAQTAHDNFWDFISLTPESMNMIMWIMSDRTIPRSLRFMEGFGVHTFRFLNDKDESTFVKFHWKPKLGLQSVVWNEALKINGADPDFHRRDLWDAIQSGNFPEWELCVQLFDQEFADNFDFDILDATKIIPEEILKPIPVGRLVLDRMPDNFFAETEQVAFMTQNVPDGIDFTNDPLLQGRNFSYLDTQLKRLGSTNFTHLPINAPKCPFNHFQQDGHMAMRNPTGRANYQPNSWGAGPRESPQRGFRSYAEPMEGHKVRLRAESFADHYSQARQFFNSQTVTEQRHIAMALTFELSKVETPAIRERMLSHLLNIDEALATAVADKLGVKDMPKPADSAVPVRDDLAASPALSIIERGPDSFKGRKVGVLVSNGADAKLLKKLQDAIEKEGAMMEIIAPKVSGAEADDGTMIAGKHMIDGGPSVLFDAVALVLSAEGAELLAGEAAARDFVADAFAHCKFIAFTPEAAPLLAKASVEMDVDEGMISLADAKSIDTFITSCRKLRLWAREKSVKL</sequence>
<reference evidence="13 14" key="1">
    <citation type="submission" date="2021-03" db="EMBL/GenBank/DDBJ databases">
        <title>Tianweitania aestuarii sp. nov., isolated from a tidal flat.</title>
        <authorList>
            <person name="Park S."/>
            <person name="Yoon J.-H."/>
        </authorList>
    </citation>
    <scope>NUCLEOTIDE SEQUENCE [LARGE SCALE GENOMIC DNA]</scope>
    <source>
        <strain evidence="13 14">BSSL-BM11</strain>
    </source>
</reference>
<dbReference type="Pfam" id="PF18011">
    <property type="entry name" value="Catalase_C"/>
    <property type="match status" value="1"/>
</dbReference>
<dbReference type="InterPro" id="IPR010582">
    <property type="entry name" value="Catalase_immune_responsive"/>
</dbReference>
<dbReference type="InterPro" id="IPR002226">
    <property type="entry name" value="Catalase_haem_BS"/>
</dbReference>
<accession>A0ABS5RW45</accession>
<name>A0ABS5RW45_9HYPH</name>
<evidence type="ECO:0000256" key="3">
    <source>
        <dbReference type="ARBA" id="ARBA00012314"/>
    </source>
</evidence>
<keyword evidence="6 10" id="KW-0479">Metal-binding</keyword>
<dbReference type="PROSITE" id="PS51402">
    <property type="entry name" value="CATALASE_3"/>
    <property type="match status" value="1"/>
</dbReference>
<evidence type="ECO:0000256" key="6">
    <source>
        <dbReference type="ARBA" id="ARBA00022723"/>
    </source>
</evidence>
<dbReference type="CDD" id="cd03132">
    <property type="entry name" value="GATase1_catalase"/>
    <property type="match status" value="1"/>
</dbReference>
<evidence type="ECO:0000256" key="7">
    <source>
        <dbReference type="ARBA" id="ARBA00023002"/>
    </source>
</evidence>
<dbReference type="PROSITE" id="PS00437">
    <property type="entry name" value="CATALASE_1"/>
    <property type="match status" value="1"/>
</dbReference>
<keyword evidence="5 10" id="KW-0349">Heme</keyword>
<evidence type="ECO:0000256" key="5">
    <source>
        <dbReference type="ARBA" id="ARBA00022617"/>
    </source>
</evidence>
<dbReference type="InterPro" id="IPR020835">
    <property type="entry name" value="Catalase_sf"/>
</dbReference>
<comment type="function">
    <text evidence="10">Decomposes hydrogen peroxide into water and oxygen; serves to protect cells from the toxic effects of hydrogen peroxide.</text>
</comment>
<dbReference type="InterPro" id="IPR041399">
    <property type="entry name" value="Catalase_large_C"/>
</dbReference>
<dbReference type="InterPro" id="IPR024708">
    <property type="entry name" value="Catalase_AS"/>
</dbReference>
<feature type="domain" description="Catalase core" evidence="12">
    <location>
        <begin position="40"/>
        <end position="428"/>
    </location>
</feature>
<evidence type="ECO:0000256" key="8">
    <source>
        <dbReference type="ARBA" id="ARBA00023004"/>
    </source>
</evidence>
<evidence type="ECO:0000313" key="14">
    <source>
        <dbReference type="Proteomes" id="UP001297272"/>
    </source>
</evidence>
<dbReference type="Gene3D" id="3.40.50.880">
    <property type="match status" value="1"/>
</dbReference>
<dbReference type="GO" id="GO:0004096">
    <property type="term" value="F:catalase activity"/>
    <property type="evidence" value="ECO:0007669"/>
    <property type="project" value="UniProtKB-EC"/>
</dbReference>
<proteinExistence type="inferred from homology"/>
<comment type="similarity">
    <text evidence="2">Belongs to the catalase family. HPII subfamily.</text>
</comment>
<evidence type="ECO:0000313" key="13">
    <source>
        <dbReference type="EMBL" id="MBS9721269.1"/>
    </source>
</evidence>
<evidence type="ECO:0000256" key="2">
    <source>
        <dbReference type="ARBA" id="ARBA00010660"/>
    </source>
</evidence>
<dbReference type="Gene3D" id="1.20.1370.20">
    <property type="match status" value="1"/>
</dbReference>
<keyword evidence="4 10" id="KW-0575">Peroxidase</keyword>
<dbReference type="Pfam" id="PF00199">
    <property type="entry name" value="Catalase"/>
    <property type="match status" value="1"/>
</dbReference>
<dbReference type="InterPro" id="IPR018028">
    <property type="entry name" value="Catalase"/>
</dbReference>
<dbReference type="RefSeq" id="WP_213984881.1">
    <property type="nucleotide sequence ID" value="NZ_JAFMNX010000002.1"/>
</dbReference>
<dbReference type="EMBL" id="JAFMNX010000002">
    <property type="protein sequence ID" value="MBS9721269.1"/>
    <property type="molecule type" value="Genomic_DNA"/>
</dbReference>
<dbReference type="PIRSF" id="PIRSF038927">
    <property type="entry name" value="Catalase_clade2"/>
    <property type="match status" value="1"/>
</dbReference>
<organism evidence="13 14">
    <name type="scientific">Tianweitania aestuarii</name>
    <dbReference type="NCBI Taxonomy" id="2814886"/>
    <lineage>
        <taxon>Bacteria</taxon>
        <taxon>Pseudomonadati</taxon>
        <taxon>Pseudomonadota</taxon>
        <taxon>Alphaproteobacteria</taxon>
        <taxon>Hyphomicrobiales</taxon>
        <taxon>Phyllobacteriaceae</taxon>
        <taxon>Tianweitania</taxon>
    </lineage>
</organism>
<dbReference type="PRINTS" id="PR00067">
    <property type="entry name" value="CATALASE"/>
</dbReference>
<dbReference type="PANTHER" id="PTHR42821:SF1">
    <property type="entry name" value="CATALASE-B"/>
    <property type="match status" value="1"/>
</dbReference>
<dbReference type="PROSITE" id="PS00438">
    <property type="entry name" value="CATALASE_2"/>
    <property type="match status" value="1"/>
</dbReference>
<evidence type="ECO:0000256" key="11">
    <source>
        <dbReference type="RuleBase" id="RU000498"/>
    </source>
</evidence>
<dbReference type="SUPFAM" id="SSF56634">
    <property type="entry name" value="Heme-dependent catalase-like"/>
    <property type="match status" value="1"/>
</dbReference>
<dbReference type="Pfam" id="PF06628">
    <property type="entry name" value="Catalase-rel"/>
    <property type="match status" value="1"/>
</dbReference>
<dbReference type="SMART" id="SM01060">
    <property type="entry name" value="Catalase"/>
    <property type="match status" value="1"/>
</dbReference>
<evidence type="ECO:0000259" key="12">
    <source>
        <dbReference type="SMART" id="SM01060"/>
    </source>
</evidence>
<protein>
    <recommendedName>
        <fullName evidence="3 10">Catalase</fullName>
        <ecNumber evidence="3 10">1.11.1.6</ecNumber>
    </recommendedName>
</protein>
<evidence type="ECO:0000256" key="4">
    <source>
        <dbReference type="ARBA" id="ARBA00022559"/>
    </source>
</evidence>
<evidence type="ECO:0000256" key="1">
    <source>
        <dbReference type="ARBA" id="ARBA00001971"/>
    </source>
</evidence>
<dbReference type="InterPro" id="IPR011614">
    <property type="entry name" value="Catalase_core"/>
</dbReference>
<comment type="caution">
    <text evidence="13">The sequence shown here is derived from an EMBL/GenBank/DDBJ whole genome shotgun (WGS) entry which is preliminary data.</text>
</comment>
<dbReference type="EC" id="1.11.1.6" evidence="3 10"/>